<protein>
    <submittedName>
        <fullName evidence="2">Uncharacterized protein</fullName>
    </submittedName>
</protein>
<reference evidence="2 3" key="1">
    <citation type="submission" date="2016-11" db="EMBL/GenBank/DDBJ databases">
        <title>The macronuclear genome of Stentor coeruleus: a giant cell with tiny introns.</title>
        <authorList>
            <person name="Slabodnick M."/>
            <person name="Ruby J.G."/>
            <person name="Reiff S.B."/>
            <person name="Swart E.C."/>
            <person name="Gosai S."/>
            <person name="Prabakaran S."/>
            <person name="Witkowska E."/>
            <person name="Larue G.E."/>
            <person name="Fisher S."/>
            <person name="Freeman R.M."/>
            <person name="Gunawardena J."/>
            <person name="Chu W."/>
            <person name="Stover N.A."/>
            <person name="Gregory B.D."/>
            <person name="Nowacki M."/>
            <person name="Derisi J."/>
            <person name="Roy S.W."/>
            <person name="Marshall W.F."/>
            <person name="Sood P."/>
        </authorList>
    </citation>
    <scope>NUCLEOTIDE SEQUENCE [LARGE SCALE GENOMIC DNA]</scope>
    <source>
        <strain evidence="2">WM001</strain>
    </source>
</reference>
<accession>A0A1R2CV97</accession>
<sequence length="185" mass="21250">MSLDFDTNQLVSLLDKAKQKLKEKKNTEFTTSDKQHTENDEEVVNSHNKEDIEISWFSLNSSNDKVSSFLSEQITEIKELFKNQEQMFEKFQESENCRAKGRDIKENEGNKGKGNFDQSPFYDPLLSSEERNHSAASTLIGCNKSEFQKNPYIKTEPIIGFAKKSSRLKFSEKIIIASHLSTLNL</sequence>
<feature type="compositionally biased region" description="Basic and acidic residues" evidence="1">
    <location>
        <begin position="100"/>
        <end position="111"/>
    </location>
</feature>
<feature type="region of interest" description="Disordered" evidence="1">
    <location>
        <begin position="100"/>
        <end position="124"/>
    </location>
</feature>
<dbReference type="Proteomes" id="UP000187209">
    <property type="component" value="Unassembled WGS sequence"/>
</dbReference>
<organism evidence="2 3">
    <name type="scientific">Stentor coeruleus</name>
    <dbReference type="NCBI Taxonomy" id="5963"/>
    <lineage>
        <taxon>Eukaryota</taxon>
        <taxon>Sar</taxon>
        <taxon>Alveolata</taxon>
        <taxon>Ciliophora</taxon>
        <taxon>Postciliodesmatophora</taxon>
        <taxon>Heterotrichea</taxon>
        <taxon>Heterotrichida</taxon>
        <taxon>Stentoridae</taxon>
        <taxon>Stentor</taxon>
    </lineage>
</organism>
<comment type="caution">
    <text evidence="2">The sequence shown here is derived from an EMBL/GenBank/DDBJ whole genome shotgun (WGS) entry which is preliminary data.</text>
</comment>
<dbReference type="EMBL" id="MPUH01000052">
    <property type="protein sequence ID" value="OMJ92924.1"/>
    <property type="molecule type" value="Genomic_DNA"/>
</dbReference>
<evidence type="ECO:0000313" key="2">
    <source>
        <dbReference type="EMBL" id="OMJ92924.1"/>
    </source>
</evidence>
<name>A0A1R2CV97_9CILI</name>
<feature type="compositionally biased region" description="Basic and acidic residues" evidence="1">
    <location>
        <begin position="22"/>
        <end position="38"/>
    </location>
</feature>
<evidence type="ECO:0000256" key="1">
    <source>
        <dbReference type="SAM" id="MobiDB-lite"/>
    </source>
</evidence>
<feature type="region of interest" description="Disordered" evidence="1">
    <location>
        <begin position="22"/>
        <end position="46"/>
    </location>
</feature>
<evidence type="ECO:0000313" key="3">
    <source>
        <dbReference type="Proteomes" id="UP000187209"/>
    </source>
</evidence>
<keyword evidence="3" id="KW-1185">Reference proteome</keyword>
<gene>
    <name evidence="2" type="ORF">SteCoe_4267</name>
</gene>
<proteinExistence type="predicted"/>
<dbReference type="AlphaFoldDB" id="A0A1R2CV97"/>